<feature type="region of interest" description="Disordered" evidence="19">
    <location>
        <begin position="66"/>
        <end position="87"/>
    </location>
</feature>
<dbReference type="PANTHER" id="PTHR11177">
    <property type="entry name" value="CHITINASE"/>
    <property type="match status" value="1"/>
</dbReference>
<keyword evidence="11" id="KW-0325">Glycoprotein</keyword>
<evidence type="ECO:0000256" key="16">
    <source>
        <dbReference type="ARBA" id="ARBA00072353"/>
    </source>
</evidence>
<keyword evidence="9" id="KW-0146">Chitin degradation</keyword>
<feature type="compositionally biased region" description="Polar residues" evidence="19">
    <location>
        <begin position="76"/>
        <end position="86"/>
    </location>
</feature>
<keyword evidence="12" id="KW-0119">Carbohydrate metabolism</keyword>
<dbReference type="InterPro" id="IPR017853">
    <property type="entry name" value="GH"/>
</dbReference>
<sequence length="545" mass="58660">MHGLLLATVPLLAQVAKAAPARQQDAEKRNLVCVQVEPSTVFMPTTIYVTATAQLASSAVTVAVVPSDASEPPSPKSTVTVFSSGGQPPEPKVVTITGLKWGNGTQWTNRTANCTEPSAAGRLLGTGTAAASMASGLVSSSPANTNPPMANNKGLAPRNVLYFTNWGIYGANYQPQDVPVSNVTHLLYAFGDLKADGTVISSDPYADVQKRYNGDSSSKRGNNAYGVVNQLYSMKKKNRALKTLFSIGGFTYSQQGKFSQFAGTEQGRKTFASSAVKMLADWGMDGLDIDWEYPENAAEAKNFVQLLKETRHALDEYAAGTGQKYHYLLTVAASAGPDHYRKLDLKAMDRYVDTWHLMAYDYAGTWDETAGHQANIHADPSNMASTKFSTAQAVNDYTKAGIASDKIVLGLPLYGRSFGDTDGLGKPFKGTGKTSPQDGITLYRDLPRAGADIKFDHLVGATWSYDRSSRELISYDGVESTRMKANYVRNKGLGGAVFWEASGDKKGVESLVSTMANSLGDLEHSQNMLSYPKSQYDNIKSGVTT</sequence>
<dbReference type="GO" id="GO:0006032">
    <property type="term" value="P:chitin catabolic process"/>
    <property type="evidence" value="ECO:0007669"/>
    <property type="project" value="UniProtKB-KW"/>
</dbReference>
<dbReference type="InterPro" id="IPR001579">
    <property type="entry name" value="Glyco_hydro_18_chit_AS"/>
</dbReference>
<evidence type="ECO:0000256" key="9">
    <source>
        <dbReference type="ARBA" id="ARBA00023024"/>
    </source>
</evidence>
<dbReference type="InterPro" id="IPR029070">
    <property type="entry name" value="Chitinase_insertion_sf"/>
</dbReference>
<dbReference type="PROSITE" id="PS01095">
    <property type="entry name" value="GH18_1"/>
    <property type="match status" value="1"/>
</dbReference>
<gene>
    <name evidence="22" type="primary">CHT4_4</name>
    <name evidence="22" type="ORF">QQS21_010262</name>
</gene>
<comment type="function">
    <text evidence="15">Secreted chitinase involved in the degradation of chitin, a component of the cell walls of fungi and exoskeletal elements of some animals (including worms and arthropods). Participates in the infection process and directly acts in the penetration process of the host cuticle.</text>
</comment>
<dbReference type="FunFam" id="3.20.20.80:FF:000075">
    <property type="entry name" value="Sporulation-specific chitinase"/>
    <property type="match status" value="1"/>
</dbReference>
<keyword evidence="8 18" id="KW-0378">Hydrolase</keyword>
<evidence type="ECO:0000256" key="11">
    <source>
        <dbReference type="ARBA" id="ARBA00023180"/>
    </source>
</evidence>
<evidence type="ECO:0000256" key="19">
    <source>
        <dbReference type="SAM" id="MobiDB-lite"/>
    </source>
</evidence>
<comment type="caution">
    <text evidence="22">The sequence shown here is derived from an EMBL/GenBank/DDBJ whole genome shotgun (WGS) entry which is preliminary data.</text>
</comment>
<evidence type="ECO:0000256" key="2">
    <source>
        <dbReference type="ARBA" id="ARBA00004613"/>
    </source>
</evidence>
<dbReference type="EC" id="3.2.1.14" evidence="4"/>
<dbReference type="InterPro" id="IPR050314">
    <property type="entry name" value="Glycosyl_Hydrlase_18"/>
</dbReference>
<reference evidence="22" key="1">
    <citation type="submission" date="2023-06" db="EMBL/GenBank/DDBJ databases">
        <title>Conoideocrella luteorostrata (Hypocreales: Clavicipitaceae), a potential biocontrol fungus for elongate hemlock scale in United States Christmas tree production areas.</title>
        <authorList>
            <person name="Barrett H."/>
            <person name="Lovett B."/>
            <person name="Macias A.M."/>
            <person name="Stajich J.E."/>
            <person name="Kasson M.T."/>
        </authorList>
    </citation>
    <scope>NUCLEOTIDE SEQUENCE</scope>
    <source>
        <strain evidence="22">ARSEF 14590</strain>
    </source>
</reference>
<evidence type="ECO:0000256" key="3">
    <source>
        <dbReference type="ARBA" id="ARBA00008682"/>
    </source>
</evidence>
<dbReference type="InterPro" id="IPR001223">
    <property type="entry name" value="Glyco_hydro18_cat"/>
</dbReference>
<dbReference type="GO" id="GO:0008843">
    <property type="term" value="F:endochitinase activity"/>
    <property type="evidence" value="ECO:0007669"/>
    <property type="project" value="UniProtKB-EC"/>
</dbReference>
<organism evidence="22 23">
    <name type="scientific">Conoideocrella luteorostrata</name>
    <dbReference type="NCBI Taxonomy" id="1105319"/>
    <lineage>
        <taxon>Eukaryota</taxon>
        <taxon>Fungi</taxon>
        <taxon>Dikarya</taxon>
        <taxon>Ascomycota</taxon>
        <taxon>Pezizomycotina</taxon>
        <taxon>Sordariomycetes</taxon>
        <taxon>Hypocreomycetidae</taxon>
        <taxon>Hypocreales</taxon>
        <taxon>Clavicipitaceae</taxon>
        <taxon>Conoideocrella</taxon>
    </lineage>
</organism>
<dbReference type="GO" id="GO:0000272">
    <property type="term" value="P:polysaccharide catabolic process"/>
    <property type="evidence" value="ECO:0007669"/>
    <property type="project" value="UniProtKB-KW"/>
</dbReference>
<comment type="subcellular location">
    <subcellularLocation>
        <location evidence="2">Secreted</location>
    </subcellularLocation>
</comment>
<dbReference type="Pfam" id="PF00704">
    <property type="entry name" value="Glyco_hydro_18"/>
    <property type="match status" value="1"/>
</dbReference>
<keyword evidence="5" id="KW-0964">Secreted</keyword>
<dbReference type="EMBL" id="JASWJB010000293">
    <property type="protein sequence ID" value="KAK2592029.1"/>
    <property type="molecule type" value="Genomic_DNA"/>
</dbReference>
<proteinExistence type="inferred from homology"/>
<evidence type="ECO:0000313" key="23">
    <source>
        <dbReference type="Proteomes" id="UP001251528"/>
    </source>
</evidence>
<dbReference type="PROSITE" id="PS51910">
    <property type="entry name" value="GH18_2"/>
    <property type="match status" value="1"/>
</dbReference>
<dbReference type="InterPro" id="IPR011583">
    <property type="entry name" value="Chitinase_II/V-like_cat"/>
</dbReference>
<dbReference type="AlphaFoldDB" id="A0AAJ0CFH1"/>
<evidence type="ECO:0000313" key="22">
    <source>
        <dbReference type="EMBL" id="KAK2592029.1"/>
    </source>
</evidence>
<evidence type="ECO:0000256" key="13">
    <source>
        <dbReference type="ARBA" id="ARBA00023295"/>
    </source>
</evidence>
<comment type="catalytic activity">
    <reaction evidence="1">
        <text>Random endo-hydrolysis of N-acetyl-beta-D-glucosaminide (1-&gt;4)-beta-linkages in chitin and chitodextrins.</text>
        <dbReference type="EC" id="3.2.1.14"/>
    </reaction>
</comment>
<evidence type="ECO:0000256" key="4">
    <source>
        <dbReference type="ARBA" id="ARBA00012729"/>
    </source>
</evidence>
<evidence type="ECO:0000256" key="15">
    <source>
        <dbReference type="ARBA" id="ARBA00055470"/>
    </source>
</evidence>
<name>A0AAJ0CFH1_9HYPO</name>
<dbReference type="PANTHER" id="PTHR11177:SF384">
    <property type="entry name" value="CHITINASE"/>
    <property type="match status" value="1"/>
</dbReference>
<keyword evidence="10" id="KW-0843">Virulence</keyword>
<evidence type="ECO:0000256" key="8">
    <source>
        <dbReference type="ARBA" id="ARBA00022801"/>
    </source>
</evidence>
<dbReference type="SMART" id="SM00636">
    <property type="entry name" value="Glyco_18"/>
    <property type="match status" value="1"/>
</dbReference>
<keyword evidence="13 18" id="KW-0326">Glycosidase</keyword>
<evidence type="ECO:0000256" key="20">
    <source>
        <dbReference type="SAM" id="SignalP"/>
    </source>
</evidence>
<evidence type="ECO:0000256" key="10">
    <source>
        <dbReference type="ARBA" id="ARBA00023026"/>
    </source>
</evidence>
<dbReference type="CDD" id="cd06548">
    <property type="entry name" value="GH18_chitinase"/>
    <property type="match status" value="1"/>
</dbReference>
<dbReference type="SUPFAM" id="SSF54556">
    <property type="entry name" value="Chitinase insertion domain"/>
    <property type="match status" value="1"/>
</dbReference>
<dbReference type="Gene3D" id="3.10.50.10">
    <property type="match status" value="1"/>
</dbReference>
<keyword evidence="14" id="KW-0624">Polysaccharide degradation</keyword>
<evidence type="ECO:0000256" key="6">
    <source>
        <dbReference type="ARBA" id="ARBA00022669"/>
    </source>
</evidence>
<keyword evidence="23" id="KW-1185">Reference proteome</keyword>
<dbReference type="SUPFAM" id="SSF51445">
    <property type="entry name" value="(Trans)glycosidases"/>
    <property type="match status" value="1"/>
</dbReference>
<evidence type="ECO:0000256" key="18">
    <source>
        <dbReference type="RuleBase" id="RU000489"/>
    </source>
</evidence>
<evidence type="ECO:0000256" key="14">
    <source>
        <dbReference type="ARBA" id="ARBA00023326"/>
    </source>
</evidence>
<feature type="domain" description="GH18" evidence="21">
    <location>
        <begin position="157"/>
        <end position="522"/>
    </location>
</feature>
<accession>A0AAJ0CFH1</accession>
<evidence type="ECO:0000256" key="1">
    <source>
        <dbReference type="ARBA" id="ARBA00000822"/>
    </source>
</evidence>
<dbReference type="Gene3D" id="3.20.20.80">
    <property type="entry name" value="Glycosidases"/>
    <property type="match status" value="1"/>
</dbReference>
<dbReference type="GO" id="GO:0008061">
    <property type="term" value="F:chitin binding"/>
    <property type="evidence" value="ECO:0007669"/>
    <property type="project" value="UniProtKB-KW"/>
</dbReference>
<keyword evidence="6" id="KW-0147">Chitin-binding</keyword>
<evidence type="ECO:0000256" key="7">
    <source>
        <dbReference type="ARBA" id="ARBA00022729"/>
    </source>
</evidence>
<dbReference type="Proteomes" id="UP001251528">
    <property type="component" value="Unassembled WGS sequence"/>
</dbReference>
<dbReference type="GO" id="GO:0005576">
    <property type="term" value="C:extracellular region"/>
    <property type="evidence" value="ECO:0007669"/>
    <property type="project" value="UniProtKB-SubCell"/>
</dbReference>
<evidence type="ECO:0000256" key="5">
    <source>
        <dbReference type="ARBA" id="ARBA00022525"/>
    </source>
</evidence>
<evidence type="ECO:0000256" key="17">
    <source>
        <dbReference type="ARBA" id="ARBA00076370"/>
    </source>
</evidence>
<evidence type="ECO:0000259" key="21">
    <source>
        <dbReference type="PROSITE" id="PS51910"/>
    </source>
</evidence>
<keyword evidence="7 20" id="KW-0732">Signal</keyword>
<feature type="chain" id="PRO_5042508778" description="Endochitinase 1" evidence="20">
    <location>
        <begin position="19"/>
        <end position="545"/>
    </location>
</feature>
<feature type="signal peptide" evidence="20">
    <location>
        <begin position="1"/>
        <end position="18"/>
    </location>
</feature>
<comment type="similarity">
    <text evidence="3">Belongs to the glycosyl hydrolase 18 family. Chitinase class V subfamily.</text>
</comment>
<protein>
    <recommendedName>
        <fullName evidence="16">Endochitinase 1</fullName>
        <ecNumber evidence="4">3.2.1.14</ecNumber>
    </recommendedName>
    <alternativeName>
        <fullName evidence="17">Chitinase 1</fullName>
    </alternativeName>
</protein>
<evidence type="ECO:0000256" key="12">
    <source>
        <dbReference type="ARBA" id="ARBA00023277"/>
    </source>
</evidence>